<protein>
    <submittedName>
        <fullName evidence="1">Uncharacterized protein</fullName>
    </submittedName>
</protein>
<reference evidence="1" key="1">
    <citation type="submission" date="2020-04" db="EMBL/GenBank/DDBJ databases">
        <authorList>
            <person name="Chiriac C."/>
            <person name="Salcher M."/>
            <person name="Ghai R."/>
            <person name="Kavagutti S V."/>
        </authorList>
    </citation>
    <scope>NUCLEOTIDE SEQUENCE</scope>
</reference>
<sequence>MTAACPASTVTIDRSFAKEPPVCINELPTMQITGKTPLGVVAIDAGGAKASEMSCRKQVREWIESERAARMTLTELTQ</sequence>
<organism evidence="1">
    <name type="scientific">uncultured Caudovirales phage</name>
    <dbReference type="NCBI Taxonomy" id="2100421"/>
    <lineage>
        <taxon>Viruses</taxon>
        <taxon>Duplodnaviria</taxon>
        <taxon>Heunggongvirae</taxon>
        <taxon>Uroviricota</taxon>
        <taxon>Caudoviricetes</taxon>
        <taxon>Peduoviridae</taxon>
        <taxon>Maltschvirus</taxon>
        <taxon>Maltschvirus maltsch</taxon>
    </lineage>
</organism>
<accession>A0A6J5M3X2</accession>
<dbReference type="EMBL" id="LR796383">
    <property type="protein sequence ID" value="CAB4140932.1"/>
    <property type="molecule type" value="Genomic_DNA"/>
</dbReference>
<proteinExistence type="predicted"/>
<gene>
    <name evidence="1" type="ORF">UFOVP399_27</name>
</gene>
<evidence type="ECO:0000313" key="1">
    <source>
        <dbReference type="EMBL" id="CAB4140932.1"/>
    </source>
</evidence>
<name>A0A6J5M3X2_9CAUD</name>